<feature type="binding site" evidence="3">
    <location>
        <begin position="28"/>
        <end position="31"/>
    </location>
    <ligand>
        <name>substrate</name>
    </ligand>
</feature>
<comment type="function">
    <text evidence="3">Catalyzes the reversible conversion of ribose-5-phosphate to ribulose 5-phosphate.</text>
</comment>
<dbReference type="GO" id="GO:0005829">
    <property type="term" value="C:cytosol"/>
    <property type="evidence" value="ECO:0007669"/>
    <property type="project" value="TreeGrafter"/>
</dbReference>
<proteinExistence type="inferred from homology"/>
<dbReference type="NCBIfam" id="TIGR00021">
    <property type="entry name" value="rpiA"/>
    <property type="match status" value="1"/>
</dbReference>
<dbReference type="RefSeq" id="WP_116014352.1">
    <property type="nucleotide sequence ID" value="NZ_QUOT01000001.1"/>
</dbReference>
<dbReference type="InterPro" id="IPR004788">
    <property type="entry name" value="Ribose5P_isomerase_type_A"/>
</dbReference>
<feature type="binding site" evidence="3">
    <location>
        <begin position="81"/>
        <end position="84"/>
    </location>
    <ligand>
        <name>substrate</name>
    </ligand>
</feature>
<dbReference type="GO" id="GO:0006014">
    <property type="term" value="P:D-ribose metabolic process"/>
    <property type="evidence" value="ECO:0007669"/>
    <property type="project" value="TreeGrafter"/>
</dbReference>
<comment type="similarity">
    <text evidence="3">Belongs to the ribose 5-phosphate isomerase family.</text>
</comment>
<evidence type="ECO:0000313" key="4">
    <source>
        <dbReference type="EMBL" id="REL30178.1"/>
    </source>
</evidence>
<comment type="catalytic activity">
    <reaction evidence="1 3">
        <text>aldehydo-D-ribose 5-phosphate = D-ribulose 5-phosphate</text>
        <dbReference type="Rhea" id="RHEA:14657"/>
        <dbReference type="ChEBI" id="CHEBI:58121"/>
        <dbReference type="ChEBI" id="CHEBI:58273"/>
        <dbReference type="EC" id="5.3.1.6"/>
    </reaction>
</comment>
<dbReference type="NCBIfam" id="NF001924">
    <property type="entry name" value="PRK00702.1"/>
    <property type="match status" value="1"/>
</dbReference>
<feature type="binding site" evidence="3">
    <location>
        <begin position="94"/>
        <end position="97"/>
    </location>
    <ligand>
        <name>substrate</name>
    </ligand>
</feature>
<organism evidence="4 5">
    <name type="scientific">Thalassotalea euphylliae</name>
    <dbReference type="NCBI Taxonomy" id="1655234"/>
    <lineage>
        <taxon>Bacteria</taxon>
        <taxon>Pseudomonadati</taxon>
        <taxon>Pseudomonadota</taxon>
        <taxon>Gammaproteobacteria</taxon>
        <taxon>Alteromonadales</taxon>
        <taxon>Colwelliaceae</taxon>
        <taxon>Thalassotalea</taxon>
    </lineage>
</organism>
<name>A0A3E0TZU6_9GAMM</name>
<comment type="subunit">
    <text evidence="3">Homodimer.</text>
</comment>
<dbReference type="Pfam" id="PF06026">
    <property type="entry name" value="Rib_5-P_isom_A"/>
    <property type="match status" value="1"/>
</dbReference>
<dbReference type="UniPathway" id="UPA00115">
    <property type="reaction ID" value="UER00412"/>
</dbReference>
<reference evidence="5" key="1">
    <citation type="submission" date="2018-08" db="EMBL/GenBank/DDBJ databases">
        <title>Thalassotalea euphylliae genome.</title>
        <authorList>
            <person name="Summers S."/>
            <person name="Rice S.A."/>
            <person name="Freckelton M.L."/>
            <person name="Nedved B.T."/>
            <person name="Hadfield M.G."/>
        </authorList>
    </citation>
    <scope>NUCLEOTIDE SEQUENCE [LARGE SCALE GENOMIC DNA]</scope>
    <source>
        <strain evidence="5">H3</strain>
    </source>
</reference>
<dbReference type="AlphaFoldDB" id="A0A3E0TZU6"/>
<dbReference type="HAMAP" id="MF_00170">
    <property type="entry name" value="Rib_5P_isom_A"/>
    <property type="match status" value="1"/>
</dbReference>
<feature type="binding site" evidence="3">
    <location>
        <position position="121"/>
    </location>
    <ligand>
        <name>substrate</name>
    </ligand>
</feature>
<dbReference type="FunFam" id="3.30.70.260:FF:000004">
    <property type="entry name" value="Ribose-5-phosphate isomerase A"/>
    <property type="match status" value="1"/>
</dbReference>
<keyword evidence="2 3" id="KW-0413">Isomerase</keyword>
<dbReference type="CDD" id="cd01398">
    <property type="entry name" value="RPI_A"/>
    <property type="match status" value="1"/>
</dbReference>
<comment type="pathway">
    <text evidence="3">Carbohydrate degradation; pentose phosphate pathway; D-ribose 5-phosphate from D-ribulose 5-phosphate (non-oxidative stage): step 1/1.</text>
</comment>
<dbReference type="InterPro" id="IPR037171">
    <property type="entry name" value="NagB/RpiA_transferase-like"/>
</dbReference>
<dbReference type="FunFam" id="3.40.50.1360:FF:000001">
    <property type="entry name" value="Ribose-5-phosphate isomerase A"/>
    <property type="match status" value="1"/>
</dbReference>
<dbReference type="SUPFAM" id="SSF100950">
    <property type="entry name" value="NagB/RpiA/CoA transferase-like"/>
    <property type="match status" value="1"/>
</dbReference>
<dbReference type="EMBL" id="QUOT01000001">
    <property type="protein sequence ID" value="REL30178.1"/>
    <property type="molecule type" value="Genomic_DNA"/>
</dbReference>
<sequence length="220" mass="23415">MTQDELKKAVGQAAVKFIKPDTIVGVGTGSTVNHFIDALAEVKDQLKGAVSSSVQSTEKLKAYGIEVFDLNEVNELDVYVDGADEINEHMHMIKGGGAALTREKIVAAVAKEFICIADESKQVGVLGEFPLPVEVIPMARSYVARELVKLGGDPVYRQGVVTDNGNVILDVYNLKIVDPKALEIAINAIVGVVTNGLFACRGADRLLLGTKAGVTEHNLG</sequence>
<dbReference type="EC" id="5.3.1.6" evidence="3"/>
<dbReference type="PANTHER" id="PTHR11934:SF0">
    <property type="entry name" value="RIBOSE-5-PHOSPHATE ISOMERASE"/>
    <property type="match status" value="1"/>
</dbReference>
<feature type="active site" description="Proton acceptor" evidence="3">
    <location>
        <position position="103"/>
    </location>
</feature>
<dbReference type="GO" id="GO:0009052">
    <property type="term" value="P:pentose-phosphate shunt, non-oxidative branch"/>
    <property type="evidence" value="ECO:0007669"/>
    <property type="project" value="UniProtKB-UniRule"/>
</dbReference>
<evidence type="ECO:0000256" key="1">
    <source>
        <dbReference type="ARBA" id="ARBA00001713"/>
    </source>
</evidence>
<comment type="caution">
    <text evidence="4">The sequence shown here is derived from an EMBL/GenBank/DDBJ whole genome shotgun (WGS) entry which is preliminary data.</text>
</comment>
<dbReference type="InterPro" id="IPR020672">
    <property type="entry name" value="Ribose5P_isomerase_typA_subgr"/>
</dbReference>
<dbReference type="Gene3D" id="3.40.50.1360">
    <property type="match status" value="1"/>
</dbReference>
<gene>
    <name evidence="3 4" type="primary">rpiA</name>
    <name evidence="4" type="ORF">DXX94_05375</name>
</gene>
<dbReference type="Proteomes" id="UP000256899">
    <property type="component" value="Unassembled WGS sequence"/>
</dbReference>
<accession>A0A3E0TZU6</accession>
<dbReference type="Gene3D" id="3.30.70.260">
    <property type="match status" value="1"/>
</dbReference>
<keyword evidence="5" id="KW-1185">Reference proteome</keyword>
<dbReference type="PANTHER" id="PTHR11934">
    <property type="entry name" value="RIBOSE-5-PHOSPHATE ISOMERASE"/>
    <property type="match status" value="1"/>
</dbReference>
<protein>
    <recommendedName>
        <fullName evidence="3">Ribose-5-phosphate isomerase A</fullName>
        <ecNumber evidence="3">5.3.1.6</ecNumber>
    </recommendedName>
    <alternativeName>
        <fullName evidence="3">Phosphoriboisomerase A</fullName>
        <shortName evidence="3">PRI</shortName>
    </alternativeName>
</protein>
<evidence type="ECO:0000256" key="3">
    <source>
        <dbReference type="HAMAP-Rule" id="MF_00170"/>
    </source>
</evidence>
<evidence type="ECO:0000313" key="5">
    <source>
        <dbReference type="Proteomes" id="UP000256899"/>
    </source>
</evidence>
<dbReference type="GO" id="GO:0004751">
    <property type="term" value="F:ribose-5-phosphate isomerase activity"/>
    <property type="evidence" value="ECO:0007669"/>
    <property type="project" value="UniProtKB-UniRule"/>
</dbReference>
<dbReference type="SUPFAM" id="SSF75445">
    <property type="entry name" value="D-ribose-5-phosphate isomerase (RpiA), lid domain"/>
    <property type="match status" value="1"/>
</dbReference>
<evidence type="ECO:0000256" key="2">
    <source>
        <dbReference type="ARBA" id="ARBA00023235"/>
    </source>
</evidence>